<evidence type="ECO:0000313" key="2">
    <source>
        <dbReference type="EMBL" id="GLS87905.1"/>
    </source>
</evidence>
<feature type="region of interest" description="Disordered" evidence="1">
    <location>
        <begin position="37"/>
        <end position="57"/>
    </location>
</feature>
<organism evidence="2 3">
    <name type="scientific">Cypionkella aquatica</name>
    <dbReference type="NCBI Taxonomy" id="1756042"/>
    <lineage>
        <taxon>Bacteria</taxon>
        <taxon>Pseudomonadati</taxon>
        <taxon>Pseudomonadota</taxon>
        <taxon>Alphaproteobacteria</taxon>
        <taxon>Rhodobacterales</taxon>
        <taxon>Paracoccaceae</taxon>
        <taxon>Cypionkella</taxon>
    </lineage>
</organism>
<gene>
    <name evidence="2" type="ORF">GCM10010873_28790</name>
</gene>
<dbReference type="RefSeq" id="WP_284326071.1">
    <property type="nucleotide sequence ID" value="NZ_BSPP01000010.1"/>
</dbReference>
<proteinExistence type="predicted"/>
<reference evidence="2 3" key="1">
    <citation type="journal article" date="2014" name="Int. J. Syst. Evol. Microbiol.">
        <title>Complete genome sequence of Corynebacterium casei LMG S-19264T (=DSM 44701T), isolated from a smear-ripened cheese.</title>
        <authorList>
            <consortium name="US DOE Joint Genome Institute (JGI-PGF)"/>
            <person name="Walter F."/>
            <person name="Albersmeier A."/>
            <person name="Kalinowski J."/>
            <person name="Ruckert C."/>
        </authorList>
    </citation>
    <scope>NUCLEOTIDE SEQUENCE [LARGE SCALE GENOMIC DNA]</scope>
    <source>
        <strain evidence="2 3">NBRC 111766</strain>
    </source>
</reference>
<evidence type="ECO:0000313" key="3">
    <source>
        <dbReference type="Proteomes" id="UP001157355"/>
    </source>
</evidence>
<keyword evidence="3" id="KW-1185">Reference proteome</keyword>
<name>A0AA37X340_9RHOB</name>
<protein>
    <submittedName>
        <fullName evidence="2">Uncharacterized protein</fullName>
    </submittedName>
</protein>
<dbReference type="Proteomes" id="UP001157355">
    <property type="component" value="Unassembled WGS sequence"/>
</dbReference>
<sequence length="57" mass="6137">MPSLSPTDELSEIRATLARLKTREASLCAALHLAAQHPTAPAPRPGWPIQRAGTELH</sequence>
<dbReference type="EMBL" id="BSPP01000010">
    <property type="protein sequence ID" value="GLS87905.1"/>
    <property type="molecule type" value="Genomic_DNA"/>
</dbReference>
<comment type="caution">
    <text evidence="2">The sequence shown here is derived from an EMBL/GenBank/DDBJ whole genome shotgun (WGS) entry which is preliminary data.</text>
</comment>
<accession>A0AA37X340</accession>
<evidence type="ECO:0000256" key="1">
    <source>
        <dbReference type="SAM" id="MobiDB-lite"/>
    </source>
</evidence>
<dbReference type="AlphaFoldDB" id="A0AA37X340"/>